<dbReference type="AlphaFoldDB" id="A0A127A129"/>
<dbReference type="Proteomes" id="UP000070134">
    <property type="component" value="Chromosome"/>
</dbReference>
<evidence type="ECO:0000256" key="3">
    <source>
        <dbReference type="ARBA" id="ARBA00022527"/>
    </source>
</evidence>
<proteinExistence type="inferred from homology"/>
<dbReference type="Gene3D" id="3.30.200.20">
    <property type="entry name" value="Phosphorylase Kinase, domain 1"/>
    <property type="match status" value="1"/>
</dbReference>
<accession>A0A127A129</accession>
<keyword evidence="3 13" id="KW-0723">Serine/threonine-protein kinase</keyword>
<gene>
    <name evidence="13" type="ORF">SA2016_1840</name>
</gene>
<dbReference type="GO" id="GO:0004674">
    <property type="term" value="F:protein serine/threonine kinase activity"/>
    <property type="evidence" value="ECO:0007669"/>
    <property type="project" value="UniProtKB-KW"/>
</dbReference>
<dbReference type="Pfam" id="PF00069">
    <property type="entry name" value="Pkinase"/>
    <property type="match status" value="1"/>
</dbReference>
<evidence type="ECO:0000256" key="9">
    <source>
        <dbReference type="ARBA" id="ARBA00048679"/>
    </source>
</evidence>
<comment type="similarity">
    <text evidence="1">Belongs to the protein kinase superfamily. NEK Ser/Thr protein kinase family. NIMA subfamily.</text>
</comment>
<evidence type="ECO:0000259" key="12">
    <source>
        <dbReference type="PROSITE" id="PS50011"/>
    </source>
</evidence>
<evidence type="ECO:0000256" key="1">
    <source>
        <dbReference type="ARBA" id="ARBA00010886"/>
    </source>
</evidence>
<dbReference type="InterPro" id="IPR050660">
    <property type="entry name" value="NEK_Ser/Thr_kinase"/>
</dbReference>
<dbReference type="GO" id="GO:0005524">
    <property type="term" value="F:ATP binding"/>
    <property type="evidence" value="ECO:0007669"/>
    <property type="project" value="UniProtKB-UniRule"/>
</dbReference>
<comment type="catalytic activity">
    <reaction evidence="8">
        <text>L-threonyl-[protein] + ATP = O-phospho-L-threonyl-[protein] + ADP + H(+)</text>
        <dbReference type="Rhea" id="RHEA:46608"/>
        <dbReference type="Rhea" id="RHEA-COMP:11060"/>
        <dbReference type="Rhea" id="RHEA-COMP:11605"/>
        <dbReference type="ChEBI" id="CHEBI:15378"/>
        <dbReference type="ChEBI" id="CHEBI:30013"/>
        <dbReference type="ChEBI" id="CHEBI:30616"/>
        <dbReference type="ChEBI" id="CHEBI:61977"/>
        <dbReference type="ChEBI" id="CHEBI:456216"/>
        <dbReference type="EC" id="2.7.11.1"/>
    </reaction>
</comment>
<evidence type="ECO:0000256" key="8">
    <source>
        <dbReference type="ARBA" id="ARBA00047899"/>
    </source>
</evidence>
<evidence type="ECO:0000256" key="2">
    <source>
        <dbReference type="ARBA" id="ARBA00012513"/>
    </source>
</evidence>
<evidence type="ECO:0000256" key="7">
    <source>
        <dbReference type="ARBA" id="ARBA00022840"/>
    </source>
</evidence>
<feature type="binding site" evidence="10">
    <location>
        <position position="62"/>
    </location>
    <ligand>
        <name>ATP</name>
        <dbReference type="ChEBI" id="CHEBI:30616"/>
    </ligand>
</feature>
<keyword evidence="14" id="KW-1185">Reference proteome</keyword>
<dbReference type="PROSITE" id="PS00107">
    <property type="entry name" value="PROTEIN_KINASE_ATP"/>
    <property type="match status" value="1"/>
</dbReference>
<evidence type="ECO:0000256" key="4">
    <source>
        <dbReference type="ARBA" id="ARBA00022679"/>
    </source>
</evidence>
<dbReference type="InterPro" id="IPR011009">
    <property type="entry name" value="Kinase-like_dom_sf"/>
</dbReference>
<dbReference type="EMBL" id="CP014518">
    <property type="protein sequence ID" value="AMM32514.1"/>
    <property type="molecule type" value="Genomic_DNA"/>
</dbReference>
<organism evidence="13 14">
    <name type="scientific">Sinomonas atrocyanea</name>
    <dbReference type="NCBI Taxonomy" id="37927"/>
    <lineage>
        <taxon>Bacteria</taxon>
        <taxon>Bacillati</taxon>
        <taxon>Actinomycetota</taxon>
        <taxon>Actinomycetes</taxon>
        <taxon>Micrococcales</taxon>
        <taxon>Micrococcaceae</taxon>
        <taxon>Sinomonas</taxon>
    </lineage>
</organism>
<evidence type="ECO:0000256" key="10">
    <source>
        <dbReference type="PROSITE-ProRule" id="PRU10141"/>
    </source>
</evidence>
<dbReference type="PANTHER" id="PTHR43671">
    <property type="entry name" value="SERINE/THREONINE-PROTEIN KINASE NEK"/>
    <property type="match status" value="1"/>
</dbReference>
<dbReference type="KEGG" id="satk:SA2016_1840"/>
<dbReference type="STRING" id="37927.SA2016_1840"/>
<keyword evidence="6 13" id="KW-0418">Kinase</keyword>
<keyword evidence="5 10" id="KW-0547">Nucleotide-binding</keyword>
<feature type="region of interest" description="Disordered" evidence="11">
    <location>
        <begin position="318"/>
        <end position="370"/>
    </location>
</feature>
<evidence type="ECO:0000313" key="13">
    <source>
        <dbReference type="EMBL" id="AMM32514.1"/>
    </source>
</evidence>
<reference evidence="13 14" key="1">
    <citation type="submission" date="2016-02" db="EMBL/GenBank/DDBJ databases">
        <title>Complete genome of Sinomonas atrocyanea KCTC 3377.</title>
        <authorList>
            <person name="Kim K.M."/>
        </authorList>
    </citation>
    <scope>NUCLEOTIDE SEQUENCE [LARGE SCALE GENOMIC DNA]</scope>
    <source>
        <strain evidence="13 14">KCTC 3377</strain>
    </source>
</reference>
<dbReference type="PANTHER" id="PTHR43671:SF98">
    <property type="entry name" value="SERINE_THREONINE-PROTEIN KINASE NEK11"/>
    <property type="match status" value="1"/>
</dbReference>
<evidence type="ECO:0000256" key="6">
    <source>
        <dbReference type="ARBA" id="ARBA00022777"/>
    </source>
</evidence>
<dbReference type="SUPFAM" id="SSF56112">
    <property type="entry name" value="Protein kinase-like (PK-like)"/>
    <property type="match status" value="1"/>
</dbReference>
<dbReference type="OrthoDB" id="3778994at2"/>
<dbReference type="EC" id="2.7.11.1" evidence="2"/>
<dbReference type="PATRIC" id="fig|37927.3.peg.1890"/>
<evidence type="ECO:0000313" key="14">
    <source>
        <dbReference type="Proteomes" id="UP000070134"/>
    </source>
</evidence>
<sequence length="563" mass="57686">MDAPSPSGADLPSAADAATAPSAAEQPPALPGYEAVRAIGRGASGTVWLVREAGTGRLFAAKLVIPSVALRADEVLARAQREARISRARPHDHVLGIHRALAAGGAEGGAVALLSEYAAGGSLGHLVRVRGRLPVGECITVVVPVARALAALHADGTAHSDVSPGNVLFTAEGRPMLADFGLSRMVGDAGAGPGGTAGFAAPSVARTEADGVGAEDGPGAASVPFAAAADVFALGALAWYTLTGEPPVPTDQRPPLSLIVGDVPAELAAAIEAALRDDPRQRPSAEELARSVMRSARAAPVDLAPAVDSAVLPELLTRRQEPPARRPVLGLTSRRPPRPRSWRSRGSHAAPARSRPGRPPRVPRSLPAGWRPRGATARWAAAGLVVAALAAAWWSVPQTSQTPGPPMADAGGAAAEEGWDSLPEQLRRGAAAADPVQAVQALSDIRARAIAGRDRGMLSAVNAAGSEAAAADRDLLDRLLADGQRLEGFSARVLEASLDPGGGDPAAGSRTAVVRVRVVTTGYTVKDRAGATVGERPTGRDEELKVLVQREGQQWKVARIGPD</sequence>
<name>A0A127A129_9MICC</name>
<dbReference type="PROSITE" id="PS50011">
    <property type="entry name" value="PROTEIN_KINASE_DOM"/>
    <property type="match status" value="1"/>
</dbReference>
<feature type="compositionally biased region" description="Basic residues" evidence="11">
    <location>
        <begin position="335"/>
        <end position="346"/>
    </location>
</feature>
<comment type="catalytic activity">
    <reaction evidence="9">
        <text>L-seryl-[protein] + ATP = O-phospho-L-seryl-[protein] + ADP + H(+)</text>
        <dbReference type="Rhea" id="RHEA:17989"/>
        <dbReference type="Rhea" id="RHEA-COMP:9863"/>
        <dbReference type="Rhea" id="RHEA-COMP:11604"/>
        <dbReference type="ChEBI" id="CHEBI:15378"/>
        <dbReference type="ChEBI" id="CHEBI:29999"/>
        <dbReference type="ChEBI" id="CHEBI:30616"/>
        <dbReference type="ChEBI" id="CHEBI:83421"/>
        <dbReference type="ChEBI" id="CHEBI:456216"/>
        <dbReference type="EC" id="2.7.11.1"/>
    </reaction>
</comment>
<evidence type="ECO:0000256" key="11">
    <source>
        <dbReference type="SAM" id="MobiDB-lite"/>
    </source>
</evidence>
<feature type="region of interest" description="Disordered" evidence="11">
    <location>
        <begin position="1"/>
        <end position="28"/>
    </location>
</feature>
<feature type="compositionally biased region" description="Low complexity" evidence="11">
    <location>
        <begin position="1"/>
        <end position="27"/>
    </location>
</feature>
<dbReference type="RefSeq" id="WP_066497461.1">
    <property type="nucleotide sequence ID" value="NZ_BJMO01000001.1"/>
</dbReference>
<dbReference type="Gene3D" id="1.10.510.10">
    <property type="entry name" value="Transferase(Phosphotransferase) domain 1"/>
    <property type="match status" value="1"/>
</dbReference>
<protein>
    <recommendedName>
        <fullName evidence="2">non-specific serine/threonine protein kinase</fullName>
        <ecNumber evidence="2">2.7.11.1</ecNumber>
    </recommendedName>
</protein>
<evidence type="ECO:0000256" key="5">
    <source>
        <dbReference type="ARBA" id="ARBA00022741"/>
    </source>
</evidence>
<dbReference type="InterPro" id="IPR000719">
    <property type="entry name" value="Prot_kinase_dom"/>
</dbReference>
<feature type="domain" description="Protein kinase" evidence="12">
    <location>
        <begin position="33"/>
        <end position="294"/>
    </location>
</feature>
<keyword evidence="4" id="KW-0808">Transferase</keyword>
<keyword evidence="7 10" id="KW-0067">ATP-binding</keyword>
<dbReference type="InterPro" id="IPR017441">
    <property type="entry name" value="Protein_kinase_ATP_BS"/>
</dbReference>